<evidence type="ECO:0000313" key="4">
    <source>
        <dbReference type="Proteomes" id="UP000004018"/>
    </source>
</evidence>
<dbReference type="OrthoDB" id="1624765at2"/>
<dbReference type="Proteomes" id="UP000003242">
    <property type="component" value="Unassembled WGS sequence"/>
</dbReference>
<dbReference type="InterPro" id="IPR036280">
    <property type="entry name" value="Multihaem_cyt_sf"/>
</dbReference>
<reference evidence="1" key="2">
    <citation type="submission" date="2009-12" db="EMBL/GenBank/DDBJ databases">
        <authorList>
            <person name="Madupu R."/>
            <person name="Durkin A.S."/>
            <person name="Torralba M."/>
            <person name="Methe B."/>
            <person name="Sutton G.G."/>
            <person name="Strausberg R.L."/>
            <person name="Nelson K.E."/>
        </authorList>
    </citation>
    <scope>NUCLEOTIDE SEQUENCE</scope>
    <source>
        <strain evidence="1">28L</strain>
    </source>
</reference>
<comment type="caution">
    <text evidence="1">The sequence shown here is derived from an EMBL/GenBank/DDBJ whole genome shotgun (WGS) entry which is preliminary data.</text>
</comment>
<dbReference type="EMBL" id="AFIJ01000007">
    <property type="protein sequence ID" value="EGL42056.1"/>
    <property type="molecule type" value="Genomic_DNA"/>
</dbReference>
<sequence>MKKEYELARKYHLEGNNCVESIVKTCNDSLSLHLPEAAIRMVSGMGGGLGRSGCVCGALSGACLILGALAGRVDPSEKPLPEVYQYTGEFHDRFKKHFGATCCRCLNRLQFGTPEYRKYCINITATAADMLSDFIAEKGLDTQGHRKER</sequence>
<accession>D3LVY3</accession>
<dbReference type="Proteomes" id="UP000004018">
    <property type="component" value="Unassembled WGS sequence"/>
</dbReference>
<evidence type="ECO:0000313" key="2">
    <source>
        <dbReference type="EMBL" id="EGL42056.1"/>
    </source>
</evidence>
<dbReference type="InterPro" id="IPR010181">
    <property type="entry name" value="CGCAxxGCC_motif"/>
</dbReference>
<dbReference type="EMBL" id="ADGP01000021">
    <property type="protein sequence ID" value="EFD93786.1"/>
    <property type="molecule type" value="Genomic_DNA"/>
</dbReference>
<dbReference type="NCBIfam" id="TIGR01909">
    <property type="entry name" value="C_GCAxxG_C_C"/>
    <property type="match status" value="1"/>
</dbReference>
<dbReference type="SUPFAM" id="SSF48695">
    <property type="entry name" value="Multiheme cytochromes"/>
    <property type="match status" value="1"/>
</dbReference>
<keyword evidence="4" id="KW-1185">Reference proteome</keyword>
<dbReference type="AlphaFoldDB" id="D3LVY3"/>
<gene>
    <name evidence="1" type="ORF">HMPREF0889_1140</name>
    <name evidence="2" type="ORF">HMPREF1039_0167</name>
</gene>
<dbReference type="STRING" id="699218.HMPREF0889_1140"/>
<dbReference type="Pfam" id="PF09719">
    <property type="entry name" value="C_GCAxxG_C_C"/>
    <property type="match status" value="1"/>
</dbReference>
<evidence type="ECO:0000313" key="3">
    <source>
        <dbReference type="Proteomes" id="UP000003242"/>
    </source>
</evidence>
<organism evidence="1 3">
    <name type="scientific">Megasphaera lornae</name>
    <dbReference type="NCBI Taxonomy" id="1000568"/>
    <lineage>
        <taxon>Bacteria</taxon>
        <taxon>Bacillati</taxon>
        <taxon>Bacillota</taxon>
        <taxon>Negativicutes</taxon>
        <taxon>Veillonellales</taxon>
        <taxon>Veillonellaceae</taxon>
        <taxon>Megasphaera</taxon>
    </lineage>
</organism>
<reference evidence="2 4" key="3">
    <citation type="submission" date="2011-04" db="EMBL/GenBank/DDBJ databases">
        <authorList>
            <person name="Harkins D.M."/>
            <person name="Madupu R."/>
            <person name="Durkin A.S."/>
            <person name="Torralba M."/>
            <person name="Methe B."/>
            <person name="Sutton G.G."/>
            <person name="Nelson K.E."/>
        </authorList>
    </citation>
    <scope>NUCLEOTIDE SEQUENCE [LARGE SCALE GENOMIC DNA]</scope>
    <source>
        <strain evidence="2 4">UPII 199-6</strain>
    </source>
</reference>
<reference evidence="3" key="1">
    <citation type="submission" date="2009-12" db="EMBL/GenBank/DDBJ databases">
        <title>Sequence of Clostridiales genomosp. BVAB3 str. UPII9-5.</title>
        <authorList>
            <person name="Madupu R."/>
            <person name="Durkin A.S."/>
            <person name="Torralba M."/>
            <person name="Methe B."/>
            <person name="Sutton G.G."/>
            <person name="Strausberg R.L."/>
            <person name="Nelson K.E."/>
        </authorList>
    </citation>
    <scope>NUCLEOTIDE SEQUENCE [LARGE SCALE GENOMIC DNA]</scope>
    <source>
        <strain evidence="3">28L</strain>
    </source>
</reference>
<proteinExistence type="predicted"/>
<evidence type="ECO:0000313" key="1">
    <source>
        <dbReference type="EMBL" id="EFD93786.1"/>
    </source>
</evidence>
<protein>
    <submittedName>
        <fullName evidence="1">Oxidoreductase</fullName>
    </submittedName>
</protein>
<name>D3LVY3_9FIRM</name>
<dbReference type="RefSeq" id="WP_007390517.1">
    <property type="nucleotide sequence ID" value="NZ_ADGP01000021.1"/>
</dbReference>
<dbReference type="eggNOG" id="COG1433">
    <property type="taxonomic scope" value="Bacteria"/>
</dbReference>